<keyword evidence="1" id="KW-0285">Flavoprotein</keyword>
<evidence type="ECO:0000313" key="6">
    <source>
        <dbReference type="Proteomes" id="UP001152592"/>
    </source>
</evidence>
<dbReference type="Pfam" id="PF01494">
    <property type="entry name" value="FAD_binding_3"/>
    <property type="match status" value="1"/>
</dbReference>
<name>A0A9W4NA51_9EURO</name>
<evidence type="ECO:0000313" key="5">
    <source>
        <dbReference type="EMBL" id="CAG8306670.1"/>
    </source>
</evidence>
<feature type="domain" description="FAD-binding" evidence="4">
    <location>
        <begin position="20"/>
        <end position="403"/>
    </location>
</feature>
<keyword evidence="2" id="KW-0274">FAD</keyword>
<reference evidence="5" key="1">
    <citation type="submission" date="2021-07" db="EMBL/GenBank/DDBJ databases">
        <authorList>
            <person name="Branca A.L. A."/>
        </authorList>
    </citation>
    <scope>NUCLEOTIDE SEQUENCE</scope>
</reference>
<sequence length="626" mass="69655">MAIFQLANGDGGNTASVTSMDALIIGTGPAGAALAAFLANYRIRGAMISSCPTNADTPRAHITNMAAMGELCARKSSSNCVLTNYDIECLRDFGLEAECNRLATNGINMMHTRWAYSMAGEEYARIHSWGHDPKRKGDYETASPCDPVDLPQTLLEPILVRNATLNGFSCRFDTTFVNFTEDKDGVLSTLKDNISGALYQIHSKYLFGADGARSEVFRQLELPLDVRPDQGVAYNVHLKADLSSYMQYRTGNLHWLLQPDREHPLFGWACIARMVKPWNEWLFIVLPERGKELTITPTNAEWEKRMKEFIGDDSIPTEILGVSKWRINDVVAEKFSKGRVFCLGDAVHRHPPSNGLGSNTCIQDAYNLAWKVAHVLKGHASPSILETYSEERQPVGRGVVTRANSSFRHHGPVWEALGVTLPTPELRVEALNELTLPTEQGRARRSRLQTAIEETEHEYHALGTEMGQHYQSSAVYTVDEKESFYTPEVIAKDADLFLTRSTYPGCRLPHVWLNAAVPVQRVSSIDLAGHGLFTILTGIGGQAWKTAADQVGTGLGINIKTYSIGFRQDYEDVYFDWARVRGVDETGCVLVRPDRFVAWRCDTVIGDATQCAFKLREIMDSILGRQ</sequence>
<gene>
    <name evidence="5" type="ORF">PSALAMII_LOCUS1979</name>
</gene>
<evidence type="ECO:0000256" key="2">
    <source>
        <dbReference type="ARBA" id="ARBA00022827"/>
    </source>
</evidence>
<dbReference type="Pfam" id="PF21274">
    <property type="entry name" value="Rng_hyd_C"/>
    <property type="match status" value="1"/>
</dbReference>
<dbReference type="Proteomes" id="UP001152592">
    <property type="component" value="Unassembled WGS sequence"/>
</dbReference>
<keyword evidence="3" id="KW-0560">Oxidoreductase</keyword>
<dbReference type="SUPFAM" id="SSF51905">
    <property type="entry name" value="FAD/NAD(P)-binding domain"/>
    <property type="match status" value="1"/>
</dbReference>
<dbReference type="GO" id="GO:0071949">
    <property type="term" value="F:FAD binding"/>
    <property type="evidence" value="ECO:0007669"/>
    <property type="project" value="InterPro"/>
</dbReference>
<evidence type="ECO:0000256" key="1">
    <source>
        <dbReference type="ARBA" id="ARBA00022630"/>
    </source>
</evidence>
<dbReference type="PRINTS" id="PR00420">
    <property type="entry name" value="RNGMNOXGNASE"/>
</dbReference>
<accession>A0A9W4NA51</accession>
<proteinExistence type="predicted"/>
<comment type="caution">
    <text evidence="5">The sequence shown here is derived from an EMBL/GenBank/DDBJ whole genome shotgun (WGS) entry which is preliminary data.</text>
</comment>
<dbReference type="AlphaFoldDB" id="A0A9W4NA51"/>
<dbReference type="GO" id="GO:0016709">
    <property type="term" value="F:oxidoreductase activity, acting on paired donors, with incorporation or reduction of molecular oxygen, NAD(P)H as one donor, and incorporation of one atom of oxygen"/>
    <property type="evidence" value="ECO:0007669"/>
    <property type="project" value="UniProtKB-ARBA"/>
</dbReference>
<dbReference type="EMBL" id="CAJVPD010000088">
    <property type="protein sequence ID" value="CAG8306670.1"/>
    <property type="molecule type" value="Genomic_DNA"/>
</dbReference>
<dbReference type="InterPro" id="IPR050641">
    <property type="entry name" value="RIFMO-like"/>
</dbReference>
<dbReference type="Gene3D" id="3.40.30.120">
    <property type="match status" value="1"/>
</dbReference>
<dbReference type="OrthoDB" id="4507940at2759"/>
<dbReference type="PANTHER" id="PTHR43004:SF8">
    <property type="entry name" value="FAD-BINDING DOMAIN-CONTAINING PROTEIN-RELATED"/>
    <property type="match status" value="1"/>
</dbReference>
<dbReference type="Gene3D" id="3.50.50.60">
    <property type="entry name" value="FAD/NAD(P)-binding domain"/>
    <property type="match status" value="1"/>
</dbReference>
<evidence type="ECO:0000256" key="3">
    <source>
        <dbReference type="ARBA" id="ARBA00023002"/>
    </source>
</evidence>
<dbReference type="PANTHER" id="PTHR43004">
    <property type="entry name" value="TRK SYSTEM POTASSIUM UPTAKE PROTEIN"/>
    <property type="match status" value="1"/>
</dbReference>
<evidence type="ECO:0000259" key="4">
    <source>
        <dbReference type="Pfam" id="PF01494"/>
    </source>
</evidence>
<protein>
    <recommendedName>
        <fullName evidence="4">FAD-binding domain-containing protein</fullName>
    </recommendedName>
</protein>
<dbReference type="InterPro" id="IPR002938">
    <property type="entry name" value="FAD-bd"/>
</dbReference>
<dbReference type="Gene3D" id="3.30.9.10">
    <property type="entry name" value="D-Amino Acid Oxidase, subunit A, domain 2"/>
    <property type="match status" value="1"/>
</dbReference>
<organism evidence="5 6">
    <name type="scientific">Penicillium salamii</name>
    <dbReference type="NCBI Taxonomy" id="1612424"/>
    <lineage>
        <taxon>Eukaryota</taxon>
        <taxon>Fungi</taxon>
        <taxon>Dikarya</taxon>
        <taxon>Ascomycota</taxon>
        <taxon>Pezizomycotina</taxon>
        <taxon>Eurotiomycetes</taxon>
        <taxon>Eurotiomycetidae</taxon>
        <taxon>Eurotiales</taxon>
        <taxon>Aspergillaceae</taxon>
        <taxon>Penicillium</taxon>
    </lineage>
</organism>
<dbReference type="InterPro" id="IPR036188">
    <property type="entry name" value="FAD/NAD-bd_sf"/>
</dbReference>